<accession>A0A382TV91</accession>
<evidence type="ECO:0000313" key="2">
    <source>
        <dbReference type="EMBL" id="SVD25990.1"/>
    </source>
</evidence>
<evidence type="ECO:0000256" key="1">
    <source>
        <dbReference type="SAM" id="MobiDB-lite"/>
    </source>
</evidence>
<feature type="non-terminal residue" evidence="2">
    <location>
        <position position="1"/>
    </location>
</feature>
<feature type="region of interest" description="Disordered" evidence="1">
    <location>
        <begin position="1"/>
        <end position="47"/>
    </location>
</feature>
<dbReference type="AlphaFoldDB" id="A0A382TV91"/>
<feature type="compositionally biased region" description="Basic residues" evidence="1">
    <location>
        <begin position="66"/>
        <end position="83"/>
    </location>
</feature>
<feature type="region of interest" description="Disordered" evidence="1">
    <location>
        <begin position="60"/>
        <end position="96"/>
    </location>
</feature>
<organism evidence="2">
    <name type="scientific">marine metagenome</name>
    <dbReference type="NCBI Taxonomy" id="408172"/>
    <lineage>
        <taxon>unclassified sequences</taxon>
        <taxon>metagenomes</taxon>
        <taxon>ecological metagenomes</taxon>
    </lineage>
</organism>
<proteinExistence type="predicted"/>
<gene>
    <name evidence="2" type="ORF">METZ01_LOCUS378844</name>
</gene>
<reference evidence="2" key="1">
    <citation type="submission" date="2018-05" db="EMBL/GenBank/DDBJ databases">
        <authorList>
            <person name="Lanie J.A."/>
            <person name="Ng W.-L."/>
            <person name="Kazmierczak K.M."/>
            <person name="Andrzejewski T.M."/>
            <person name="Davidsen T.M."/>
            <person name="Wayne K.J."/>
            <person name="Tettelin H."/>
            <person name="Glass J.I."/>
            <person name="Rusch D."/>
            <person name="Podicherti R."/>
            <person name="Tsui H.-C.T."/>
            <person name="Winkler M.E."/>
        </authorList>
    </citation>
    <scope>NUCLEOTIDE SEQUENCE</scope>
</reference>
<feature type="non-terminal residue" evidence="2">
    <location>
        <position position="120"/>
    </location>
</feature>
<sequence length="120" mass="12720">RPGGGADSPRSHTLPSKGTRPRRGDGRGAPADPRANGPHAPVGMLWNGGSVRLRSRTLRHIDGHGRTRSTSRGTRRGSRHLVGRGRCELSPSDRPWRPAFLAHVSPGTGSFAQGGQPSPL</sequence>
<name>A0A382TV91_9ZZZZ</name>
<dbReference type="EMBL" id="UINC01139442">
    <property type="protein sequence ID" value="SVD25990.1"/>
    <property type="molecule type" value="Genomic_DNA"/>
</dbReference>
<protein>
    <submittedName>
        <fullName evidence="2">Uncharacterized protein</fullName>
    </submittedName>
</protein>